<feature type="domain" description="PilZ" evidence="4">
    <location>
        <begin position="124"/>
        <end position="235"/>
    </location>
</feature>
<gene>
    <name evidence="6" type="ORF">DNJ96_09575</name>
</gene>
<dbReference type="InterPro" id="IPR012349">
    <property type="entry name" value="Split_barrel_FMN-bd"/>
</dbReference>
<dbReference type="EMBL" id="QJUP01000011">
    <property type="protein sequence ID" value="TBU96805.1"/>
    <property type="molecule type" value="Genomic_DNA"/>
</dbReference>
<keyword evidence="7" id="KW-1185">Reference proteome</keyword>
<evidence type="ECO:0000313" key="6">
    <source>
        <dbReference type="EMBL" id="TBU96805.1"/>
    </source>
</evidence>
<protein>
    <submittedName>
        <fullName evidence="6">Pilus assembly protein PilZ</fullName>
    </submittedName>
</protein>
<dbReference type="RefSeq" id="WP_131185186.1">
    <property type="nucleotide sequence ID" value="NZ_QJUO01000023.1"/>
</dbReference>
<sequence length="245" mass="28207">MSNSFFDEQGPQPPKVLSTPLEIYTHLRSLLENRSPLLIRFAKRATRYQSFLIEINREKGWMALDELIPTDAQALIESGESFHVESQLDGVRITWESHPPFYKAELQNAPCYWVATPREITYHQRRNAYRAQLIGTSNAKAALSGKPLSIILEGSLLDMSATGCKLSIKGDVRERLQPGQVYDQLVAQLPFGRVETAVELRHVIYDEKLEVTFCGLRFHQISGLLQRQIERFVYQLQRESRRDME</sequence>
<reference evidence="6 7" key="1">
    <citation type="submission" date="2018-06" db="EMBL/GenBank/DDBJ databases">
        <title>Three novel Pseudomonas species isolated from symptomatic oak.</title>
        <authorList>
            <person name="Bueno-Gonzalez V."/>
            <person name="Brady C."/>
        </authorList>
    </citation>
    <scope>NUCLEOTIDE SEQUENCE [LARGE SCALE GENOMIC DNA]</scope>
    <source>
        <strain evidence="6 7">P17C</strain>
    </source>
</reference>
<dbReference type="Pfam" id="PF07317">
    <property type="entry name" value="PilZN"/>
    <property type="match status" value="1"/>
</dbReference>
<keyword evidence="3" id="KW-0975">Bacterial flagellum</keyword>
<dbReference type="InterPro" id="IPR009926">
    <property type="entry name" value="T3SS_YcgR_PilZN"/>
</dbReference>
<dbReference type="Gene3D" id="2.30.110.10">
    <property type="entry name" value="Electron Transport, Fmn-binding Protein, Chain A"/>
    <property type="match status" value="1"/>
</dbReference>
<dbReference type="GO" id="GO:0035438">
    <property type="term" value="F:cyclic-di-GMP binding"/>
    <property type="evidence" value="ECO:0007669"/>
    <property type="project" value="InterPro"/>
</dbReference>
<dbReference type="Pfam" id="PF07238">
    <property type="entry name" value="PilZ"/>
    <property type="match status" value="1"/>
</dbReference>
<evidence type="ECO:0000259" key="5">
    <source>
        <dbReference type="Pfam" id="PF07317"/>
    </source>
</evidence>
<comment type="caution">
    <text evidence="6">The sequence shown here is derived from an EMBL/GenBank/DDBJ whole genome shotgun (WGS) entry which is preliminary data.</text>
</comment>
<dbReference type="AlphaFoldDB" id="A0A4Q9R869"/>
<name>A0A4Q9R869_9GAMM</name>
<evidence type="ECO:0000256" key="2">
    <source>
        <dbReference type="ARBA" id="ARBA00022741"/>
    </source>
</evidence>
<proteinExistence type="predicted"/>
<feature type="domain" description="Type III secretion system flagellar brake protein YcgR PilZN" evidence="5">
    <location>
        <begin position="17"/>
        <end position="121"/>
    </location>
</feature>
<organism evidence="6 7">
    <name type="scientific">Stutzerimonas kirkiae</name>
    <dbReference type="NCBI Taxonomy" id="2211392"/>
    <lineage>
        <taxon>Bacteria</taxon>
        <taxon>Pseudomonadati</taxon>
        <taxon>Pseudomonadota</taxon>
        <taxon>Gammaproteobacteria</taxon>
        <taxon>Pseudomonadales</taxon>
        <taxon>Pseudomonadaceae</taxon>
        <taxon>Stutzerimonas</taxon>
    </lineage>
</organism>
<evidence type="ECO:0000259" key="4">
    <source>
        <dbReference type="Pfam" id="PF07238"/>
    </source>
</evidence>
<dbReference type="Gene3D" id="2.40.10.220">
    <property type="entry name" value="predicted glycosyltransferase like domains"/>
    <property type="match status" value="1"/>
</dbReference>
<evidence type="ECO:0000256" key="1">
    <source>
        <dbReference type="ARBA" id="ARBA00022636"/>
    </source>
</evidence>
<keyword evidence="2" id="KW-0547">Nucleotide-binding</keyword>
<dbReference type="Proteomes" id="UP000292639">
    <property type="component" value="Unassembled WGS sequence"/>
</dbReference>
<evidence type="ECO:0000313" key="7">
    <source>
        <dbReference type="Proteomes" id="UP000292639"/>
    </source>
</evidence>
<accession>A0A4Q9R869</accession>
<dbReference type="InterPro" id="IPR009875">
    <property type="entry name" value="PilZ_domain"/>
</dbReference>
<evidence type="ECO:0000256" key="3">
    <source>
        <dbReference type="ARBA" id="ARBA00023143"/>
    </source>
</evidence>
<dbReference type="OrthoDB" id="6746848at2"/>
<keyword evidence="1" id="KW-0973">c-di-GMP</keyword>